<evidence type="ECO:0000313" key="5">
    <source>
        <dbReference type="EMBL" id="GEU13909.1"/>
    </source>
</evidence>
<dbReference type="RefSeq" id="WP_001086026.1">
    <property type="nucleotide sequence ID" value="NZ_AP014833.1"/>
</dbReference>
<dbReference type="AlphaFoldDB" id="A0A640LZN4"/>
<accession>A0A640LZN4</accession>
<organism evidence="3">
    <name type="scientific">Bacillus anthracis</name>
    <name type="common">anthrax bacterium</name>
    <dbReference type="NCBI Taxonomy" id="1392"/>
    <lineage>
        <taxon>Bacteria</taxon>
        <taxon>Bacillati</taxon>
        <taxon>Bacillota</taxon>
        <taxon>Bacilli</taxon>
        <taxon>Bacillales</taxon>
        <taxon>Bacillaceae</taxon>
        <taxon>Bacillus</taxon>
        <taxon>Bacillus cereus group</taxon>
    </lineage>
</organism>
<dbReference type="GeneID" id="80427342"/>
<evidence type="ECO:0000313" key="3">
    <source>
        <dbReference type="EMBL" id="GEU06876.1"/>
    </source>
</evidence>
<dbReference type="EMBL" id="BLEW01000001">
    <property type="protein sequence ID" value="GEU10934.1"/>
    <property type="molecule type" value="Genomic_DNA"/>
</dbReference>
<protein>
    <submittedName>
        <fullName evidence="3">Uncharacterized protein</fullName>
    </submittedName>
</protein>
<dbReference type="EMBL" id="BLEV01000003">
    <property type="protein sequence ID" value="GEU06876.1"/>
    <property type="molecule type" value="Genomic_DNA"/>
</dbReference>
<dbReference type="EMBL" id="BLEY01000026">
    <property type="protein sequence ID" value="GEU13909.1"/>
    <property type="molecule type" value="Genomic_DNA"/>
</dbReference>
<comment type="caution">
    <text evidence="3">The sequence shown here is derived from an EMBL/GenBank/DDBJ whole genome shotgun (WGS) entry which is preliminary data.</text>
</comment>
<sequence length="44" mass="5136">MAKLALILGMILTALTIIEKVLVIHEKVKKLKTKRKRPARRKRK</sequence>
<proteinExistence type="predicted"/>
<evidence type="ECO:0000313" key="6">
    <source>
        <dbReference type="EMBL" id="GEU15884.1"/>
    </source>
</evidence>
<dbReference type="EMBL" id="BLEX01000001">
    <property type="protein sequence ID" value="GEU15884.1"/>
    <property type="molecule type" value="Genomic_DNA"/>
</dbReference>
<name>A0A640LZN4_BACAN</name>
<dbReference type="EMBL" id="BLEU01000004">
    <property type="protein sequence ID" value="GEU00599.1"/>
    <property type="molecule type" value="Genomic_DNA"/>
</dbReference>
<evidence type="ECO:0000313" key="2">
    <source>
        <dbReference type="EMBL" id="GEU01819.1"/>
    </source>
</evidence>
<evidence type="ECO:0000313" key="1">
    <source>
        <dbReference type="EMBL" id="GEU00599.1"/>
    </source>
</evidence>
<dbReference type="EMBL" id="BLET01000440">
    <property type="protein sequence ID" value="GEU01819.1"/>
    <property type="molecule type" value="Genomic_DNA"/>
</dbReference>
<reference evidence="3" key="2">
    <citation type="submission" date="2019-12" db="EMBL/GenBank/DDBJ databases">
        <authorList>
            <person name="Hoang T.H.H."/>
            <person name="Okutani A."/>
        </authorList>
    </citation>
    <scope>NUCLEOTIDE SEQUENCE</scope>
    <source>
        <strain evidence="1">DB</strain>
        <strain evidence="3">HG</strain>
        <strain evidence="4">LaLC</strain>
        <strain evidence="6">LamDB</strain>
        <strain evidence="5">QuyetLC</strain>
    </source>
</reference>
<gene>
    <name evidence="1" type="ORF">DB1_28340</name>
    <name evidence="3" type="ORF">HG1_23610</name>
    <name evidence="4" type="ORF">LaLC_06250</name>
    <name evidence="6" type="ORF">LamDB_03280</name>
    <name evidence="5" type="ORF">QuyetLC_26010</name>
    <name evidence="2" type="ORF">TuanDB_39220</name>
</gene>
<reference evidence="3" key="1">
    <citation type="submission" date="2019-12" db="EMBL/GenBank/DDBJ databases">
        <title>Epidemiological and comparative genomic analysis of Bacillus anthracis isolated from northern Vietnam.</title>
        <authorList>
            <person name="Hoang T.T.H."/>
            <person name="Dang D.A."/>
            <person name="Pham M.H."/>
            <person name="Luong M.H."/>
            <person name="Tran N.D."/>
            <person name="Nguyen T.H."/>
            <person name="Nguyen T.T."/>
            <person name="Inoue S."/>
            <person name="Morikawa S."/>
            <person name="Okutani A."/>
        </authorList>
    </citation>
    <scope>NUCLEOTIDE SEQUENCE</scope>
    <source>
        <strain evidence="1">DB</strain>
        <strain evidence="3">HG</strain>
        <strain evidence="4">LaLC</strain>
        <strain evidence="6">LamDB</strain>
        <strain evidence="5">QuyetLC</strain>
        <strain evidence="2">TuanDB</strain>
    </source>
</reference>
<evidence type="ECO:0000313" key="4">
    <source>
        <dbReference type="EMBL" id="GEU10934.1"/>
    </source>
</evidence>